<sequence length="33" mass="3609">MARASRTHLHPLANTHTLTEALEEAAILSEVQP</sequence>
<keyword evidence="1" id="KW-0614">Plasmid</keyword>
<dbReference type="EMBL" id="FR687361">
    <property type="protein sequence ID" value="CBW77370.1"/>
    <property type="molecule type" value="Genomic_DNA"/>
</dbReference>
<protein>
    <submittedName>
        <fullName evidence="1">Uncharacterized protein</fullName>
    </submittedName>
</protein>
<reference evidence="1 2" key="2">
    <citation type="journal article" date="2011" name="J. Bacteriol.">
        <title>Complete genome sequence of Burkholderia rhizoxinica, an endosymbiont of Rhizopus microsporus.</title>
        <authorList>
            <person name="Lackner G."/>
            <person name="Moebius N."/>
            <person name="Partida-Martinez L."/>
            <person name="Hertweck C."/>
        </authorList>
    </citation>
    <scope>NUCLEOTIDE SEQUENCE [LARGE SCALE GENOMIC DNA]</scope>
    <source>
        <strain evidence="2">DSM 19002 / CIP 109453 / HKI 454</strain>
        <plasmid evidence="1 2">pBRH02</plasmid>
    </source>
</reference>
<evidence type="ECO:0000313" key="1">
    <source>
        <dbReference type="EMBL" id="CBW77370.1"/>
    </source>
</evidence>
<geneLocation type="plasmid" evidence="1 2">
    <name>pBRH02</name>
</geneLocation>
<dbReference type="Proteomes" id="UP000007437">
    <property type="component" value="Plasmid pBRH02"/>
</dbReference>
<name>E5AW68_MYCRK</name>
<reference key="1">
    <citation type="submission" date="2010-09" db="EMBL/GenBank/DDBJ databases">
        <title>Complete genome sequence of Burkholderia rhizoxinica, the endosymbiont of the phytopathogenic fungus Rhizopus microsporus.</title>
        <authorList>
            <person name="Lackner G."/>
            <person name="Moebius N."/>
            <person name="Partida-Martinez L.P."/>
            <person name="Hertweck C."/>
        </authorList>
    </citation>
    <scope>NUCLEOTIDE SEQUENCE</scope>
    <source>
        <strain>HKI 454</strain>
    </source>
</reference>
<organism evidence="1 2">
    <name type="scientific">Mycetohabitans rhizoxinica (strain DSM 19002 / CIP 109453 / HKI 454)</name>
    <name type="common">Paraburkholderia rhizoxinica</name>
    <dbReference type="NCBI Taxonomy" id="882378"/>
    <lineage>
        <taxon>Bacteria</taxon>
        <taxon>Pseudomonadati</taxon>
        <taxon>Pseudomonadota</taxon>
        <taxon>Betaproteobacteria</taxon>
        <taxon>Burkholderiales</taxon>
        <taxon>Burkholderiaceae</taxon>
        <taxon>Mycetohabitans</taxon>
    </lineage>
</organism>
<dbReference type="KEGG" id="brh:RBRH_00748"/>
<accession>E5AW68</accession>
<dbReference type="HOGENOM" id="CLU_3381043_0_0_4"/>
<gene>
    <name evidence="1" type="ordered locus">RBRH_00748</name>
</gene>
<evidence type="ECO:0000313" key="2">
    <source>
        <dbReference type="Proteomes" id="UP000007437"/>
    </source>
</evidence>
<proteinExistence type="predicted"/>
<dbReference type="AlphaFoldDB" id="E5AW68"/>